<feature type="domain" description="DUF7587" evidence="2">
    <location>
        <begin position="135"/>
        <end position="216"/>
    </location>
</feature>
<dbReference type="OrthoDB" id="5397734at2759"/>
<evidence type="ECO:0000313" key="3">
    <source>
        <dbReference type="EMBL" id="OKL56425.1"/>
    </source>
</evidence>
<dbReference type="RefSeq" id="XP_020116546.1">
    <property type="nucleotide sequence ID" value="XM_020263083.1"/>
</dbReference>
<dbReference type="AlphaFoldDB" id="A0A225APS3"/>
<name>A0A225APS3_TALAT</name>
<evidence type="ECO:0000259" key="2">
    <source>
        <dbReference type="Pfam" id="PF24494"/>
    </source>
</evidence>
<gene>
    <name evidence="3" type="ORF">UA08_08187</name>
</gene>
<protein>
    <recommendedName>
        <fullName evidence="2">DUF7587 domain-containing protein</fullName>
    </recommendedName>
</protein>
<proteinExistence type="predicted"/>
<accession>A0A225APS3</accession>
<feature type="compositionally biased region" description="Low complexity" evidence="1">
    <location>
        <begin position="353"/>
        <end position="367"/>
    </location>
</feature>
<feature type="compositionally biased region" description="Polar residues" evidence="1">
    <location>
        <begin position="483"/>
        <end position="502"/>
    </location>
</feature>
<dbReference type="Proteomes" id="UP000214365">
    <property type="component" value="Unassembled WGS sequence"/>
</dbReference>
<dbReference type="Pfam" id="PF24494">
    <property type="entry name" value="DUF7587"/>
    <property type="match status" value="1"/>
</dbReference>
<reference evidence="3 4" key="1">
    <citation type="submission" date="2015-06" db="EMBL/GenBank/DDBJ databases">
        <title>Talaromyces atroroseus IBT 11181 draft genome.</title>
        <authorList>
            <person name="Rasmussen K.B."/>
            <person name="Rasmussen S."/>
            <person name="Petersen B."/>
            <person name="Sicheritz-Ponten T."/>
            <person name="Mortensen U.H."/>
            <person name="Thrane U."/>
        </authorList>
    </citation>
    <scope>NUCLEOTIDE SEQUENCE [LARGE SCALE GENOMIC DNA]</scope>
    <source>
        <strain evidence="3 4">IBT 11181</strain>
    </source>
</reference>
<feature type="compositionally biased region" description="Low complexity" evidence="1">
    <location>
        <begin position="514"/>
        <end position="523"/>
    </location>
</feature>
<dbReference type="GeneID" id="31007943"/>
<dbReference type="STRING" id="1441469.A0A225APS3"/>
<feature type="region of interest" description="Disordered" evidence="1">
    <location>
        <begin position="353"/>
        <end position="383"/>
    </location>
</feature>
<dbReference type="EMBL" id="LFMY01000014">
    <property type="protein sequence ID" value="OKL56425.1"/>
    <property type="molecule type" value="Genomic_DNA"/>
</dbReference>
<feature type="region of interest" description="Disordered" evidence="1">
    <location>
        <begin position="470"/>
        <end position="533"/>
    </location>
</feature>
<sequence>MTSNPPTLALNFRRRRVQHKWTQEERMLLCCMKRFFDLSNRDITKIFNSLYETKIRNEGFSDGLPRSTVNTQWEDLRRKRHLDFNLVHREPGSSVSAVPESTENSQSSDVPEPITRIRSYALKNEIQPPTRPSNVPGLLWRFSNDDSMGINHRSGYIAGAFINDIGNIPSPEERAAEFPTWLECHVRPRRIPSPFISSSMDPLVPIHRALTRGKNAFDLMKQYQIYTPGYRGVKEYIIWGAIGRGAIVMSFRADHLITIANEHPDIKNALQLELISVSPNCKSQLYKKIATKEFENDLSIGKVIGKFLRLLHLQQEYVEDVALALNSSWSFTSSETNTDFLRGARQAYQEIASPLQSQTSASQSQSSPDRRPSNIDLGDQDTHDYVIVDRPQADRTIQDQQLRQSIDRLSIHDNEELPIQNYSRVIAARSPSVAARTVATRRISLFDQESESWVVIPEAQPSIRGRDLILPSIENGTPPCEQTDAQPPSSQQPTFETPTSSPKIKRSRSESTDSESTLSPSTPARQFSRERSHVDRVLGIDWASFWDSMQNHA</sequence>
<keyword evidence="4" id="KW-1185">Reference proteome</keyword>
<organism evidence="3 4">
    <name type="scientific">Talaromyces atroroseus</name>
    <dbReference type="NCBI Taxonomy" id="1441469"/>
    <lineage>
        <taxon>Eukaryota</taxon>
        <taxon>Fungi</taxon>
        <taxon>Dikarya</taxon>
        <taxon>Ascomycota</taxon>
        <taxon>Pezizomycotina</taxon>
        <taxon>Eurotiomycetes</taxon>
        <taxon>Eurotiomycetidae</taxon>
        <taxon>Eurotiales</taxon>
        <taxon>Trichocomaceae</taxon>
        <taxon>Talaromyces</taxon>
        <taxon>Talaromyces sect. Trachyspermi</taxon>
    </lineage>
</organism>
<feature type="region of interest" description="Disordered" evidence="1">
    <location>
        <begin position="92"/>
        <end position="112"/>
    </location>
</feature>
<dbReference type="InterPro" id="IPR056009">
    <property type="entry name" value="DUF7587"/>
</dbReference>
<evidence type="ECO:0000256" key="1">
    <source>
        <dbReference type="SAM" id="MobiDB-lite"/>
    </source>
</evidence>
<feature type="compositionally biased region" description="Polar residues" evidence="1">
    <location>
        <begin position="93"/>
        <end position="109"/>
    </location>
</feature>
<comment type="caution">
    <text evidence="3">The sequence shown here is derived from an EMBL/GenBank/DDBJ whole genome shotgun (WGS) entry which is preliminary data.</text>
</comment>
<evidence type="ECO:0000313" key="4">
    <source>
        <dbReference type="Proteomes" id="UP000214365"/>
    </source>
</evidence>